<comment type="caution">
    <text evidence="1">The sequence shown here is derived from an EMBL/GenBank/DDBJ whole genome shotgun (WGS) entry which is preliminary data.</text>
</comment>
<dbReference type="Proteomes" id="UP000226031">
    <property type="component" value="Unassembled WGS sequence"/>
</dbReference>
<sequence length="77" mass="8704">MPGAVSIIERLVRLSKELPFADREFFGLASQKAMETLGQLPQERKLRWRMDDSGVIAPRTINPNGSQLTATMHLFFS</sequence>
<dbReference type="AlphaFoldDB" id="A0A2B7ZJI0"/>
<proteinExistence type="predicted"/>
<evidence type="ECO:0000313" key="2">
    <source>
        <dbReference type="Proteomes" id="UP000226031"/>
    </source>
</evidence>
<evidence type="ECO:0000313" key="1">
    <source>
        <dbReference type="EMBL" id="PGH33785.1"/>
    </source>
</evidence>
<accession>A0A2B7ZJI0</accession>
<dbReference type="EMBL" id="PDND01000054">
    <property type="protein sequence ID" value="PGH33785.1"/>
    <property type="molecule type" value="Genomic_DNA"/>
</dbReference>
<keyword evidence="2" id="KW-1185">Reference proteome</keyword>
<protein>
    <submittedName>
        <fullName evidence="1">Uncharacterized protein</fullName>
    </submittedName>
</protein>
<organism evidence="1 2">
    <name type="scientific">[Emmonsia] crescens</name>
    <dbReference type="NCBI Taxonomy" id="73230"/>
    <lineage>
        <taxon>Eukaryota</taxon>
        <taxon>Fungi</taxon>
        <taxon>Dikarya</taxon>
        <taxon>Ascomycota</taxon>
        <taxon>Pezizomycotina</taxon>
        <taxon>Eurotiomycetes</taxon>
        <taxon>Eurotiomycetidae</taxon>
        <taxon>Onygenales</taxon>
        <taxon>Ajellomycetaceae</taxon>
        <taxon>Emergomyces</taxon>
    </lineage>
</organism>
<reference evidence="1 2" key="1">
    <citation type="submission" date="2017-10" db="EMBL/GenBank/DDBJ databases">
        <title>Comparative genomics in systemic dimorphic fungi from Ajellomycetaceae.</title>
        <authorList>
            <person name="Munoz J.F."/>
            <person name="Mcewen J.G."/>
            <person name="Clay O.K."/>
            <person name="Cuomo C.A."/>
        </authorList>
    </citation>
    <scope>NUCLEOTIDE SEQUENCE [LARGE SCALE GENOMIC DNA]</scope>
    <source>
        <strain evidence="1 2">UAMH4076</strain>
    </source>
</reference>
<name>A0A2B7ZJI0_9EURO</name>
<gene>
    <name evidence="1" type="ORF">GX50_03354</name>
</gene>